<reference evidence="2" key="1">
    <citation type="submission" date="2018-11" db="EMBL/GenBank/DDBJ databases">
        <authorList>
            <consortium name="Pathogen Informatics"/>
        </authorList>
    </citation>
    <scope>NUCLEOTIDE SEQUENCE</scope>
</reference>
<evidence type="ECO:0000256" key="1">
    <source>
        <dbReference type="SAM" id="MobiDB-lite"/>
    </source>
</evidence>
<evidence type="ECO:0000313" key="2">
    <source>
        <dbReference type="EMBL" id="VEL23266.1"/>
    </source>
</evidence>
<sequence length="94" mass="10052">MIMSCRGSSVRSLDHTPTATNSPSAFDLDGLNGAGPVCCRCCRGRPDTSESSASTRLKGTWNLCWASIRVLQIGKYRRGQTLSGPAQNHPDLNG</sequence>
<evidence type="ECO:0000313" key="3">
    <source>
        <dbReference type="Proteomes" id="UP000784294"/>
    </source>
</evidence>
<name>A0A3S5CI46_9PLAT</name>
<keyword evidence="3" id="KW-1185">Reference proteome</keyword>
<protein>
    <submittedName>
        <fullName evidence="2">Uncharacterized protein</fullName>
    </submittedName>
</protein>
<feature type="compositionally biased region" description="Polar residues" evidence="1">
    <location>
        <begin position="1"/>
        <end position="24"/>
    </location>
</feature>
<dbReference type="AlphaFoldDB" id="A0A3S5CI46"/>
<proteinExistence type="predicted"/>
<dbReference type="Proteomes" id="UP000784294">
    <property type="component" value="Unassembled WGS sequence"/>
</dbReference>
<gene>
    <name evidence="2" type="ORF">PXEA_LOCUS16706</name>
</gene>
<organism evidence="2 3">
    <name type="scientific">Protopolystoma xenopodis</name>
    <dbReference type="NCBI Taxonomy" id="117903"/>
    <lineage>
        <taxon>Eukaryota</taxon>
        <taxon>Metazoa</taxon>
        <taxon>Spiralia</taxon>
        <taxon>Lophotrochozoa</taxon>
        <taxon>Platyhelminthes</taxon>
        <taxon>Monogenea</taxon>
        <taxon>Polyopisthocotylea</taxon>
        <taxon>Polystomatidea</taxon>
        <taxon>Polystomatidae</taxon>
        <taxon>Protopolystoma</taxon>
    </lineage>
</organism>
<feature type="region of interest" description="Disordered" evidence="1">
    <location>
        <begin position="1"/>
        <end position="31"/>
    </location>
</feature>
<accession>A0A3S5CI46</accession>
<dbReference type="EMBL" id="CAAALY010061037">
    <property type="protein sequence ID" value="VEL23266.1"/>
    <property type="molecule type" value="Genomic_DNA"/>
</dbReference>
<comment type="caution">
    <text evidence="2">The sequence shown here is derived from an EMBL/GenBank/DDBJ whole genome shotgun (WGS) entry which is preliminary data.</text>
</comment>